<evidence type="ECO:0000256" key="3">
    <source>
        <dbReference type="ARBA" id="ARBA00022980"/>
    </source>
</evidence>
<dbReference type="KEGG" id="vde:111251789"/>
<dbReference type="GeneID" id="111251789"/>
<keyword evidence="4" id="KW-0496">Mitochondrion</keyword>
<dbReference type="FunFam" id="3.30.780.10:FF:000009">
    <property type="entry name" value="39S ribosomal protein L49, mitochondrial"/>
    <property type="match status" value="1"/>
</dbReference>
<accession>A0A7M7KBR7</accession>
<keyword evidence="5" id="KW-0687">Ribonucleoprotein</keyword>
<reference evidence="8" key="1">
    <citation type="submission" date="2021-01" db="UniProtKB">
        <authorList>
            <consortium name="EnsemblMetazoa"/>
        </authorList>
    </citation>
    <scope>IDENTIFICATION</scope>
</reference>
<evidence type="ECO:0000256" key="5">
    <source>
        <dbReference type="ARBA" id="ARBA00023274"/>
    </source>
</evidence>
<evidence type="ECO:0000256" key="7">
    <source>
        <dbReference type="ARBA" id="ARBA00035545"/>
    </source>
</evidence>
<dbReference type="GO" id="GO:0003735">
    <property type="term" value="F:structural constituent of ribosome"/>
    <property type="evidence" value="ECO:0007669"/>
    <property type="project" value="InterPro"/>
</dbReference>
<dbReference type="EnsemblMetazoa" id="XM_022808807">
    <property type="protein sequence ID" value="XP_022664542"/>
    <property type="gene ID" value="LOC111251789"/>
</dbReference>
<dbReference type="PANTHER" id="PTHR13477">
    <property type="entry name" value="MITOCHONDRIAL 39S RIBOSOMAL PROTEIN L49"/>
    <property type="match status" value="1"/>
</dbReference>
<evidence type="ECO:0000256" key="2">
    <source>
        <dbReference type="ARBA" id="ARBA00005677"/>
    </source>
</evidence>
<dbReference type="CTD" id="740"/>
<comment type="subcellular location">
    <subcellularLocation>
        <location evidence="1">Mitochondrion</location>
    </subcellularLocation>
</comment>
<evidence type="ECO:0000256" key="6">
    <source>
        <dbReference type="ARBA" id="ARBA00035191"/>
    </source>
</evidence>
<dbReference type="GO" id="GO:0005762">
    <property type="term" value="C:mitochondrial large ribosomal subunit"/>
    <property type="evidence" value="ECO:0007669"/>
    <property type="project" value="TreeGrafter"/>
</dbReference>
<proteinExistence type="inferred from homology"/>
<dbReference type="FunCoup" id="A0A7M7KBR7">
    <property type="interactions" value="1283"/>
</dbReference>
<dbReference type="InParanoid" id="A0A7M7KBR7"/>
<comment type="similarity">
    <text evidence="2">Belongs to the mitochondrion-specific ribosomal protein mL49 family.</text>
</comment>
<keyword evidence="3" id="KW-0689">Ribosomal protein</keyword>
<protein>
    <recommendedName>
        <fullName evidence="6">Large ribosomal subunit protein mL49</fullName>
    </recommendedName>
    <alternativeName>
        <fullName evidence="7">39S ribosomal protein L49, mitochondrial</fullName>
    </alternativeName>
</protein>
<evidence type="ECO:0000256" key="4">
    <source>
        <dbReference type="ARBA" id="ARBA00023128"/>
    </source>
</evidence>
<sequence length="223" mass="25870">MCHEVQGKRCTSRRECNKKDNGTSISANFFGRWNEVKPVNQIGSGEGLDEMPSTLARLALPSVQPHRKYAVEVPDEHRHNFDPENPNLTKFEVVDDPEVWKYVERILPQRTIPPSPKEEGASGWKPARLTREEARNLPYFVARTKNHMLPVYLKEEVRGPRYITYVCKVHGDPWALRNELKLYLDELFPQQHIVTKVNELTQKVGFKGKFVNEITEFLLKKGF</sequence>
<evidence type="ECO:0000313" key="9">
    <source>
        <dbReference type="Proteomes" id="UP000594260"/>
    </source>
</evidence>
<dbReference type="Proteomes" id="UP000594260">
    <property type="component" value="Unplaced"/>
</dbReference>
<dbReference type="GO" id="GO:0006412">
    <property type="term" value="P:translation"/>
    <property type="evidence" value="ECO:0007669"/>
    <property type="project" value="InterPro"/>
</dbReference>
<dbReference type="AlphaFoldDB" id="A0A7M7KBR7"/>
<dbReference type="RefSeq" id="XP_022664542.1">
    <property type="nucleotide sequence ID" value="XM_022808807.1"/>
</dbReference>
<dbReference type="OrthoDB" id="19439at2759"/>
<dbReference type="OMA" id="NPPEWKY"/>
<name>A0A7M7KBR7_VARDE</name>
<dbReference type="Pfam" id="PF05046">
    <property type="entry name" value="Img2"/>
    <property type="match status" value="1"/>
</dbReference>
<evidence type="ECO:0000313" key="8">
    <source>
        <dbReference type="EnsemblMetazoa" id="XP_022664542"/>
    </source>
</evidence>
<organism evidence="8 9">
    <name type="scientific">Varroa destructor</name>
    <name type="common">Honeybee mite</name>
    <dbReference type="NCBI Taxonomy" id="109461"/>
    <lineage>
        <taxon>Eukaryota</taxon>
        <taxon>Metazoa</taxon>
        <taxon>Ecdysozoa</taxon>
        <taxon>Arthropoda</taxon>
        <taxon>Chelicerata</taxon>
        <taxon>Arachnida</taxon>
        <taxon>Acari</taxon>
        <taxon>Parasitiformes</taxon>
        <taxon>Mesostigmata</taxon>
        <taxon>Gamasina</taxon>
        <taxon>Dermanyssoidea</taxon>
        <taxon>Varroidae</taxon>
        <taxon>Varroa</taxon>
    </lineage>
</organism>
<dbReference type="InterPro" id="IPR007740">
    <property type="entry name" value="Ribosomal_mL49"/>
</dbReference>
<dbReference type="PANTHER" id="PTHR13477:SF0">
    <property type="entry name" value="LARGE RIBOSOMAL SUBUNIT PROTEIN ML49"/>
    <property type="match status" value="1"/>
</dbReference>
<evidence type="ECO:0000256" key="1">
    <source>
        <dbReference type="ARBA" id="ARBA00004173"/>
    </source>
</evidence>
<keyword evidence="9" id="KW-1185">Reference proteome</keyword>
<dbReference type="Gene3D" id="3.30.780.10">
    <property type="entry name" value="SUI1-like domain"/>
    <property type="match status" value="1"/>
</dbReference>